<evidence type="ECO:0000313" key="1">
    <source>
        <dbReference type="EMBL" id="SRX71880.1"/>
    </source>
</evidence>
<dbReference type="AlphaFoldDB" id="A0AB38GFA6"/>
<accession>A0AB38GFA6</accession>
<name>A0AB38GFA6_MYCMC</name>
<proteinExistence type="predicted"/>
<dbReference type="EMBL" id="LS483515">
    <property type="protein sequence ID" value="SRX71880.1"/>
    <property type="molecule type" value="Genomic_DNA"/>
</dbReference>
<sequence length="36" mass="4238">MKDIFKQAIYNANQTECLEIGYFTNEMSKIQIEPLI</sequence>
<evidence type="ECO:0000313" key="2">
    <source>
        <dbReference type="Proteomes" id="UP000290347"/>
    </source>
</evidence>
<protein>
    <submittedName>
        <fullName evidence="1">Uncharacterized protein</fullName>
    </submittedName>
</protein>
<dbReference type="Proteomes" id="UP000290347">
    <property type="component" value="Chromosome"/>
</dbReference>
<gene>
    <name evidence="1" type="ORF">MMC68T_00601</name>
</gene>
<organism evidence="1 2">
    <name type="scientific">Mycoplasma mycoides subsp. capri</name>
    <dbReference type="NCBI Taxonomy" id="40477"/>
    <lineage>
        <taxon>Bacteria</taxon>
        <taxon>Bacillati</taxon>
        <taxon>Mycoplasmatota</taxon>
        <taxon>Mollicutes</taxon>
        <taxon>Mycoplasmataceae</taxon>
        <taxon>Mycoplasma</taxon>
    </lineage>
</organism>
<reference evidence="1 2" key="1">
    <citation type="submission" date="2018-05" db="EMBL/GenBank/DDBJ databases">
        <authorList>
            <person name="Falquet L."/>
            <person name="Falquet L."/>
        </authorList>
    </citation>
    <scope>NUCLEOTIDE SEQUENCE [LARGE SCALE GENOMIC DNA]</scope>
    <source>
        <strain evidence="1 2">GM12</strain>
    </source>
</reference>